<accession>A0A4R5D9I1</accession>
<feature type="domain" description="HipA N-terminal subdomain 1" evidence="5">
    <location>
        <begin position="7"/>
        <end position="120"/>
    </location>
</feature>
<dbReference type="RefSeq" id="WP_132064800.1">
    <property type="nucleotide sequence ID" value="NZ_SMFN01000002.1"/>
</dbReference>
<keyword evidence="7" id="KW-1185">Reference proteome</keyword>
<dbReference type="InterPro" id="IPR052028">
    <property type="entry name" value="HipA_Ser/Thr_kinase"/>
</dbReference>
<keyword evidence="3" id="KW-0418">Kinase</keyword>
<name>A0A4R5D9I1_9FLAO</name>
<sequence>MITTAFVKIWGETVGAVAWNAEKGLASFEYDPKFINTKTDLAPLKMPIINSMKRIFSFPELRDIKTFKGLPGLLADVLPDDYGNQLINSWLAQNGRPENSMNPVELLCFIGTRGMGALEFEPSQLKTTKRAFEIEVDNLIHISQKMLSKRDRFETNLSDDEQQAMLDILKIGTSAGGARPKAIIAYNEKTGQVKSGQTSAPKGFEHWLLKLDTVSDVQFGESTGFGRIEMAYYLMAKDCEIDMMECRLLEEKGRAHFMTKRFDREGGEQKHHVQTLCAMQHYDFSQITSFSYEQLFQTMRLLRLPYPEAEQMYRRMVFNVIARNCDDHTKNFAFRLKKDGNWELAPAYDICFAYRPGSDWVSQHNLSINGKRKDITRADLLQIAKSMNIKKSEAIIQKISDTVTNWQEYAAIAKVDAKLKETIGNAHLIL</sequence>
<dbReference type="PANTHER" id="PTHR37419">
    <property type="entry name" value="SERINE/THREONINE-PROTEIN KINASE TOXIN HIPA"/>
    <property type="match status" value="1"/>
</dbReference>
<evidence type="ECO:0000259" key="5">
    <source>
        <dbReference type="Pfam" id="PF13657"/>
    </source>
</evidence>
<organism evidence="6 7">
    <name type="scientific">Flavobacterium sandaracinum</name>
    <dbReference type="NCBI Taxonomy" id="2541733"/>
    <lineage>
        <taxon>Bacteria</taxon>
        <taxon>Pseudomonadati</taxon>
        <taxon>Bacteroidota</taxon>
        <taxon>Flavobacteriia</taxon>
        <taxon>Flavobacteriales</taxon>
        <taxon>Flavobacteriaceae</taxon>
        <taxon>Flavobacterium</taxon>
    </lineage>
</organism>
<evidence type="ECO:0000313" key="6">
    <source>
        <dbReference type="EMBL" id="TDE07205.1"/>
    </source>
</evidence>
<dbReference type="EMBL" id="SMFN01000002">
    <property type="protein sequence ID" value="TDE07205.1"/>
    <property type="molecule type" value="Genomic_DNA"/>
</dbReference>
<evidence type="ECO:0000256" key="2">
    <source>
        <dbReference type="ARBA" id="ARBA00022679"/>
    </source>
</evidence>
<evidence type="ECO:0000256" key="1">
    <source>
        <dbReference type="ARBA" id="ARBA00010164"/>
    </source>
</evidence>
<evidence type="ECO:0000256" key="3">
    <source>
        <dbReference type="ARBA" id="ARBA00022777"/>
    </source>
</evidence>
<comment type="caution">
    <text evidence="6">The sequence shown here is derived from an EMBL/GenBank/DDBJ whole genome shotgun (WGS) entry which is preliminary data.</text>
</comment>
<dbReference type="GO" id="GO:0005829">
    <property type="term" value="C:cytosol"/>
    <property type="evidence" value="ECO:0007669"/>
    <property type="project" value="TreeGrafter"/>
</dbReference>
<dbReference type="Pfam" id="PF07804">
    <property type="entry name" value="HipA_C"/>
    <property type="match status" value="1"/>
</dbReference>
<dbReference type="Proteomes" id="UP000294644">
    <property type="component" value="Unassembled WGS sequence"/>
</dbReference>
<comment type="similarity">
    <text evidence="1">Belongs to the HipA Ser/Thr kinase family.</text>
</comment>
<dbReference type="GO" id="GO:0004674">
    <property type="term" value="F:protein serine/threonine kinase activity"/>
    <property type="evidence" value="ECO:0007669"/>
    <property type="project" value="TreeGrafter"/>
</dbReference>
<keyword evidence="2" id="KW-0808">Transferase</keyword>
<proteinExistence type="inferred from homology"/>
<evidence type="ECO:0000313" key="7">
    <source>
        <dbReference type="Proteomes" id="UP000294644"/>
    </source>
</evidence>
<dbReference type="InterPro" id="IPR017508">
    <property type="entry name" value="HipA_N1"/>
</dbReference>
<dbReference type="Pfam" id="PF13657">
    <property type="entry name" value="Couple_hipA"/>
    <property type="match status" value="1"/>
</dbReference>
<dbReference type="PANTHER" id="PTHR37419:SF8">
    <property type="entry name" value="TOXIN YJJJ"/>
    <property type="match status" value="1"/>
</dbReference>
<dbReference type="InterPro" id="IPR012893">
    <property type="entry name" value="HipA-like_C"/>
</dbReference>
<reference evidence="6 7" key="1">
    <citation type="submission" date="2019-03" db="EMBL/GenBank/DDBJ databases">
        <title>Flavobacterium LB-D12 sp. nov., isolated from arctic soil.</title>
        <authorList>
            <person name="Chaudhary D.K."/>
        </authorList>
    </citation>
    <scope>NUCLEOTIDE SEQUENCE [LARGE SCALE GENOMIC DNA]</scope>
    <source>
        <strain evidence="6 7">LB-D12</strain>
    </source>
</reference>
<dbReference type="AlphaFoldDB" id="A0A4R5D9I1"/>
<protein>
    <submittedName>
        <fullName evidence="6">Type II toxin-antitoxin system HipA family toxin</fullName>
    </submittedName>
</protein>
<dbReference type="OrthoDB" id="9805913at2"/>
<dbReference type="Gene3D" id="1.10.1070.20">
    <property type="match status" value="1"/>
</dbReference>
<evidence type="ECO:0000259" key="4">
    <source>
        <dbReference type="Pfam" id="PF07804"/>
    </source>
</evidence>
<gene>
    <name evidence="6" type="ORF">E0F91_02640</name>
</gene>
<feature type="domain" description="HipA-like C-terminal" evidence="4">
    <location>
        <begin position="173"/>
        <end position="405"/>
    </location>
</feature>